<protein>
    <submittedName>
        <fullName evidence="1">Uncharacterized protein</fullName>
    </submittedName>
</protein>
<organism evidence="1 3">
    <name type="scientific">Nocardia otitidiscaviarum</name>
    <dbReference type="NCBI Taxonomy" id="1823"/>
    <lineage>
        <taxon>Bacteria</taxon>
        <taxon>Bacillati</taxon>
        <taxon>Actinomycetota</taxon>
        <taxon>Actinomycetes</taxon>
        <taxon>Mycobacteriales</taxon>
        <taxon>Nocardiaceae</taxon>
        <taxon>Nocardia</taxon>
    </lineage>
</organism>
<keyword evidence="3" id="KW-1185">Reference proteome</keyword>
<reference evidence="1 3" key="1">
    <citation type="submission" date="2018-06" db="EMBL/GenBank/DDBJ databases">
        <authorList>
            <consortium name="Pathogen Informatics"/>
            <person name="Doyle S."/>
        </authorList>
    </citation>
    <scope>NUCLEOTIDE SEQUENCE [LARGE SCALE GENOMIC DNA]</scope>
    <source>
        <strain evidence="1 3">NCTC1934</strain>
    </source>
</reference>
<name>A0A378Y7V1_9NOCA</name>
<accession>A0A378Y7V1</accession>
<dbReference type="EMBL" id="UGRY01000002">
    <property type="protein sequence ID" value="SUA72680.1"/>
    <property type="molecule type" value="Genomic_DNA"/>
</dbReference>
<dbReference type="OrthoDB" id="4556883at2"/>
<dbReference type="STRING" id="1406858.GCA_000710895_02126"/>
<evidence type="ECO:0000313" key="2">
    <source>
        <dbReference type="EMBL" id="SUA72680.1"/>
    </source>
</evidence>
<dbReference type="AlphaFoldDB" id="A0A378Y7V1"/>
<dbReference type="EMBL" id="UGRY01000002">
    <property type="protein sequence ID" value="SUA72620.1"/>
    <property type="molecule type" value="Genomic_DNA"/>
</dbReference>
<proteinExistence type="predicted"/>
<dbReference type="RefSeq" id="WP_115061403.1">
    <property type="nucleotide sequence ID" value="NZ_UGRY01000002.1"/>
</dbReference>
<dbReference type="Proteomes" id="UP000255467">
    <property type="component" value="Unassembled WGS sequence"/>
</dbReference>
<gene>
    <name evidence="1" type="ORF">NCTC1934_00048</name>
    <name evidence="2" type="ORF">NCTC1934_00108</name>
</gene>
<evidence type="ECO:0000313" key="3">
    <source>
        <dbReference type="Proteomes" id="UP000255467"/>
    </source>
</evidence>
<sequence length="172" mass="18262">MTAEIAASDAAMRAAAAAWSRARIYDDKLGEVDAARLAAWAESVQRWELTAPDLLEGVIRHYESNTEGRTIGIGDLLHHAREVRRQRAEREKAVEVREGAAVLPAGSRYAGLPINATGNPVRAAYDINGAVERCCPKCGAAIGDPCIAKTGLGQKIPCLARMTGRSGAVGEP</sequence>
<evidence type="ECO:0000313" key="1">
    <source>
        <dbReference type="EMBL" id="SUA72620.1"/>
    </source>
</evidence>